<dbReference type="EMBL" id="JASJEU010000014">
    <property type="protein sequence ID" value="MDJ1650815.1"/>
    <property type="molecule type" value="Genomic_DNA"/>
</dbReference>
<reference evidence="1 2" key="1">
    <citation type="submission" date="2023-05" db="EMBL/GenBank/DDBJ databases">
        <title>Gordonibacter KGMB12511T sp. nov., isolated from faeces of healthy Korean.</title>
        <authorList>
            <person name="Kim H.S."/>
            <person name="Kim J.-S."/>
            <person name="Suh M.K."/>
            <person name="Eom M.K."/>
            <person name="Do H.E."/>
            <person name="Lee J.-S."/>
        </authorList>
    </citation>
    <scope>NUCLEOTIDE SEQUENCE [LARGE SCALE GENOMIC DNA]</scope>
    <source>
        <strain evidence="1 2">KGMB12511</strain>
    </source>
</reference>
<protein>
    <submittedName>
        <fullName evidence="1">RloB family protein</fullName>
    </submittedName>
</protein>
<gene>
    <name evidence="1" type="ORF">QNJ86_08370</name>
</gene>
<dbReference type="RefSeq" id="WP_283832156.1">
    <property type="nucleotide sequence ID" value="NZ_JASJEU010000014.1"/>
</dbReference>
<dbReference type="InterPro" id="IPR025591">
    <property type="entry name" value="RloB"/>
</dbReference>
<evidence type="ECO:0000313" key="2">
    <source>
        <dbReference type="Proteomes" id="UP001232750"/>
    </source>
</evidence>
<proteinExistence type="predicted"/>
<organism evidence="1 2">
    <name type="scientific">Gordonibacter faecis</name>
    <dbReference type="NCBI Taxonomy" id="3047475"/>
    <lineage>
        <taxon>Bacteria</taxon>
        <taxon>Bacillati</taxon>
        <taxon>Actinomycetota</taxon>
        <taxon>Coriobacteriia</taxon>
        <taxon>Eggerthellales</taxon>
        <taxon>Eggerthellaceae</taxon>
        <taxon>Gordonibacter</taxon>
    </lineage>
</organism>
<name>A0ABT7DMQ0_9ACTN</name>
<accession>A0ABT7DMQ0</accession>
<dbReference type="Proteomes" id="UP001232750">
    <property type="component" value="Unassembled WGS sequence"/>
</dbReference>
<evidence type="ECO:0000313" key="1">
    <source>
        <dbReference type="EMBL" id="MDJ1650815.1"/>
    </source>
</evidence>
<keyword evidence="2" id="KW-1185">Reference proteome</keyword>
<sequence length="194" mass="22649">MGRVILICCEGKTEKEYFEILRRSYRIPGYVGIHILGEKGQHKALIDRTLEERDILVQELGINADDIECWSVCDDDRMTCSYAELLNYAESHKVKLAFTRPQFEAFLVQHFEQTGIWKKEDLYSKLAAYRKEMGFDAVYDDSAKSDLRWMEKAIDEKPKRVDTAVVNANLRLKQSDRCFMTVQQLVERLRDLGI</sequence>
<dbReference type="Pfam" id="PF13707">
    <property type="entry name" value="RloB"/>
    <property type="match status" value="1"/>
</dbReference>
<comment type="caution">
    <text evidence="1">The sequence shown here is derived from an EMBL/GenBank/DDBJ whole genome shotgun (WGS) entry which is preliminary data.</text>
</comment>